<dbReference type="PANTHER" id="PTHR43792:SF1">
    <property type="entry name" value="N-ACETYLTRANSFERASE DOMAIN-CONTAINING PROTEIN"/>
    <property type="match status" value="1"/>
</dbReference>
<dbReference type="PATRIC" id="fig|157733.3.peg.2419"/>
<organism evidence="2 3">
    <name type="scientific">Guptibacillus hwajinpoensis</name>
    <dbReference type="NCBI Taxonomy" id="208199"/>
    <lineage>
        <taxon>Bacteria</taxon>
        <taxon>Bacillati</taxon>
        <taxon>Bacillota</taxon>
        <taxon>Bacilli</taxon>
        <taxon>Bacillales</taxon>
        <taxon>Guptibacillaceae</taxon>
        <taxon>Guptibacillus</taxon>
    </lineage>
</organism>
<dbReference type="SUPFAM" id="SSF55729">
    <property type="entry name" value="Acyl-CoA N-acyltransferases (Nat)"/>
    <property type="match status" value="1"/>
</dbReference>
<dbReference type="EMBL" id="LELK01000001">
    <property type="protein sequence ID" value="KMM37957.1"/>
    <property type="molecule type" value="Genomic_DNA"/>
</dbReference>
<dbReference type="Gene3D" id="3.40.630.30">
    <property type="match status" value="1"/>
</dbReference>
<accession>A0A0J6FUD0</accession>
<dbReference type="AlphaFoldDB" id="A0A0J6FUD0"/>
<reference evidence="2" key="1">
    <citation type="submission" date="2015-06" db="EMBL/GenBank/DDBJ databases">
        <authorList>
            <person name="Liu B."/>
            <person name="Wang J."/>
            <person name="Zhu Y."/>
            <person name="Liu G."/>
            <person name="Chen Q."/>
            <person name="Zheng C."/>
            <person name="Che J."/>
            <person name="Ge C."/>
            <person name="Shi H."/>
            <person name="Pan Z."/>
            <person name="Liu X."/>
        </authorList>
    </citation>
    <scope>NUCLEOTIDE SEQUENCE [LARGE SCALE GENOMIC DNA]</scope>
    <source>
        <strain evidence="2">DSM 16346</strain>
    </source>
</reference>
<dbReference type="PANTHER" id="PTHR43792">
    <property type="entry name" value="GNAT FAMILY, PUTATIVE (AFU_ORTHOLOGUE AFUA_3G00765)-RELATED-RELATED"/>
    <property type="match status" value="1"/>
</dbReference>
<evidence type="ECO:0000313" key="2">
    <source>
        <dbReference type="EMBL" id="KMM37957.1"/>
    </source>
</evidence>
<protein>
    <submittedName>
        <fullName evidence="2">GNAT family acetyltransferase</fullName>
    </submittedName>
</protein>
<dbReference type="InterPro" id="IPR051531">
    <property type="entry name" value="N-acetyltransferase"/>
</dbReference>
<sequence length="182" mass="20837">MASVKLAKHSMNFCECIYELSSAKPVKNALGLTDGSIDKTKKFIRFIIQEEKEGKTLSRVLLDENSNVIGITTLMSINDEKKSCHIGTWIGFDYWGKGYNEASKIAILRIAFEDLGLEKVFAGARKINIRSQKAQEKLPFIRLYVENEFPEEHAALEEKAKEPCVLHAFFKKDFIKYLQRKN</sequence>
<dbReference type="RefSeq" id="WP_048309041.1">
    <property type="nucleotide sequence ID" value="NZ_CP119526.1"/>
</dbReference>
<dbReference type="Proteomes" id="UP000035996">
    <property type="component" value="Unassembled WGS sequence"/>
</dbReference>
<comment type="caution">
    <text evidence="2">The sequence shown here is derived from an EMBL/GenBank/DDBJ whole genome shotgun (WGS) entry which is preliminary data.</text>
</comment>
<dbReference type="Pfam" id="PF13302">
    <property type="entry name" value="Acetyltransf_3"/>
    <property type="match status" value="1"/>
</dbReference>
<dbReference type="STRING" id="157733.AB986_01070"/>
<feature type="domain" description="N-acetyltransferase" evidence="1">
    <location>
        <begin position="36"/>
        <end position="139"/>
    </location>
</feature>
<keyword evidence="3" id="KW-1185">Reference proteome</keyword>
<gene>
    <name evidence="2" type="ORF">AB986_01070</name>
</gene>
<dbReference type="OrthoDB" id="162775at2"/>
<dbReference type="InterPro" id="IPR000182">
    <property type="entry name" value="GNAT_dom"/>
</dbReference>
<name>A0A0J6FUD0_9BACL</name>
<evidence type="ECO:0000313" key="3">
    <source>
        <dbReference type="Proteomes" id="UP000035996"/>
    </source>
</evidence>
<proteinExistence type="predicted"/>
<evidence type="ECO:0000259" key="1">
    <source>
        <dbReference type="Pfam" id="PF13302"/>
    </source>
</evidence>
<dbReference type="InterPro" id="IPR016181">
    <property type="entry name" value="Acyl_CoA_acyltransferase"/>
</dbReference>
<dbReference type="GO" id="GO:0016747">
    <property type="term" value="F:acyltransferase activity, transferring groups other than amino-acyl groups"/>
    <property type="evidence" value="ECO:0007669"/>
    <property type="project" value="InterPro"/>
</dbReference>